<dbReference type="Pfam" id="PF25823">
    <property type="entry name" value="Ams2-SPT21_N"/>
    <property type="match status" value="1"/>
</dbReference>
<feature type="region of interest" description="Disordered" evidence="4">
    <location>
        <begin position="1182"/>
        <end position="1265"/>
    </location>
</feature>
<feature type="domain" description="Ams2/SPT21 N-terminal" evidence="5">
    <location>
        <begin position="33"/>
        <end position="167"/>
    </location>
</feature>
<feature type="compositionally biased region" description="Pro residues" evidence="4">
    <location>
        <begin position="220"/>
        <end position="229"/>
    </location>
</feature>
<feature type="compositionally biased region" description="Pro residues" evidence="4">
    <location>
        <begin position="521"/>
        <end position="533"/>
    </location>
</feature>
<dbReference type="GO" id="GO:0030466">
    <property type="term" value="P:silent mating-type cassette heterochromatin formation"/>
    <property type="evidence" value="ECO:0007669"/>
    <property type="project" value="TreeGrafter"/>
</dbReference>
<evidence type="ECO:0000256" key="2">
    <source>
        <dbReference type="ARBA" id="ARBA00022643"/>
    </source>
</evidence>
<feature type="compositionally biased region" description="Polar residues" evidence="4">
    <location>
        <begin position="410"/>
        <end position="419"/>
    </location>
</feature>
<dbReference type="Pfam" id="PF03060">
    <property type="entry name" value="NMO"/>
    <property type="match status" value="1"/>
</dbReference>
<dbReference type="GO" id="GO:0006357">
    <property type="term" value="P:regulation of transcription by RNA polymerase II"/>
    <property type="evidence" value="ECO:0007669"/>
    <property type="project" value="TreeGrafter"/>
</dbReference>
<dbReference type="OrthoDB" id="3199820at2759"/>
<feature type="compositionally biased region" description="Low complexity" evidence="4">
    <location>
        <begin position="314"/>
        <end position="331"/>
    </location>
</feature>
<dbReference type="InterPro" id="IPR013785">
    <property type="entry name" value="Aldolase_TIM"/>
</dbReference>
<dbReference type="GO" id="GO:0000183">
    <property type="term" value="P:rDNA heterochromatin formation"/>
    <property type="evidence" value="ECO:0007669"/>
    <property type="project" value="TreeGrafter"/>
</dbReference>
<feature type="compositionally biased region" description="Polar residues" evidence="4">
    <location>
        <begin position="287"/>
        <end position="297"/>
    </location>
</feature>
<dbReference type="Proteomes" id="UP000028524">
    <property type="component" value="Unassembled WGS sequence"/>
</dbReference>
<feature type="region of interest" description="Disordered" evidence="4">
    <location>
        <begin position="407"/>
        <end position="455"/>
    </location>
</feature>
<evidence type="ECO:0000313" key="7">
    <source>
        <dbReference type="Proteomes" id="UP000028524"/>
    </source>
</evidence>
<gene>
    <name evidence="6" type="ORF">S40285_07981</name>
</gene>
<feature type="region of interest" description="Disordered" evidence="4">
    <location>
        <begin position="468"/>
        <end position="536"/>
    </location>
</feature>
<keyword evidence="7" id="KW-1185">Reference proteome</keyword>
<sequence>MASPMLPAATAAWHAGGQPTQPAAAVHEPASGVRAMSLKVHYTFDRDGKINYLARYPHTIQVQTIPLDELSTNTIGVVDLRACIQAVTDCSPELTNHECDYNIYAIDYSEPDTPLVGQGMLTWAVDSMRGDVPGQQLQIVTGKVTKNLLAVFGGGNKETLEVRLKLIEATKVARPGLLRLDFPQPQPQAQPQQIEMPQPQPQHLGHLQPQLPQQISHPQPQHPQPPMQQPRPTERAMTPTSTSEWNTFINSNPQIGHSANIGHVARTASPAPSQEAPPSVTNCDAVASSNTPLTQPNIAAPEVQKVAPTLVDTTANSSKASSRPSSRTSNRAPRRRPPTGRPRGRPRKKPAEGNTSGYEDGTEGEEGPAKKRVKTTKVDKTAVNAFASEPESLRVAASTSGSLRAFRPISTASNPSAATHLQDVPRAPTPVPDSTAKGPLARQRGAASLRRQSTALSQEMISHDLSQFHDGGMAMSPSQDDARSPESAAPTPVYSVDSPADIGSSPPVARTTPFIRSSPPLSSPVLPPMPPSQLPQEVSFTTADMDELFGEVSHQDMAEVLPSLNSHVRRAIEMTDDTGIPMQVFRLEDGPDGKDLVNIRNVNTRVFVPGAGGSFAPVLLDDTPSLPPLPQQSRRSSSTAEAPAKTSNKPTRPPLQALTPPPTTDATEKPPSPTPAATDLEGKTNDAAKSTEAAAPPCSTSIIPPRPQNQPPAQGFVQGHSMPKQRPPRHLGRSQSAGPLALPMVAASEPAGPSSLNQCASVESEGPASAAPDTTRRAMSIGPLCLPVLESNATVSTPLPLPEKIQAGSGNATHDTDRRGTSTGPRCLSVPDSDTVASTPMPLAEEAPLVSGDVGSESFPAPSSPQSRSNKNIVKKHAIKQRLEEAISNGEMPPFCSNCGAIETPTWRKIWVQEHKGIPEYVEYSEKPGRITAIEILKRDEEQKPTLYRLVKKSLAPTEDKSAWQEMVLCNPCGIWLSKCKSHRPANRWDKDASRKGQERRKRGSGPAPPRTKRARTKSDAQNMLTSEAYLPTDALGPMPESSPKPAEPMLLTDGFSVLSRSMSAQDSETQPSGSFLANAQGEGDCRSMPGSSHSQGTGTVNSPIDLEIDEELGHTRRVLFPSPKKDDHGMVLNELHVNIVQTECRQGHKEAAVGQENSIVSGQDCTMEGVDDELEALFRSPAAARPSTPPPNSKPTATTGPFKTPTRPTPSHRPVTRSVSRTIRSIRSLASPDQLTVLQATPTRSNSSKRRSPRNIEASFDSIPDTPISRTIMKMLSEGNDFCIGENDLDLGNLPALDGSDVGLLDFGSLLSTDAVMPSSPPRELIGFDYDGSQSMWEEWNDEESGGKSTLSRLVPLQVNVYKPTAHSTGLATPSRRLTSWKPARRNMPFNTELTRRLGIRVPVVQGGMMHVGTADLASAVSNAGALGIITALIYPSPEALRAEIRRCRTLTDKPFAVNMTLLPSMVPPDYGAYARAIIDEGVKIVETAGDSPGPVITQLKKGGVIVLHKCTTIRHAQSAVKLGVDFLSIDGFECAGHVGESDLTNFILLSRARQTLKVPFIASGGFADGQGLAAALCLGASGINMGTRFMCTKEAPIHINIKEEIVRAQETDTTLLLRRWRNTTRLYKNKVTDAALKIERESTTGKFEEIAPFVSGKRGKEVFINGDAQFGVWTTGQVMGLIHDIPTCDELLKRIEREAATALQEKQALWVPEPKL</sequence>
<dbReference type="InterPro" id="IPR042403">
    <property type="entry name" value="Spt21/Ams2"/>
</dbReference>
<dbReference type="GO" id="GO:0018580">
    <property type="term" value="F:nitronate monooxygenase activity"/>
    <property type="evidence" value="ECO:0007669"/>
    <property type="project" value="InterPro"/>
</dbReference>
<keyword evidence="2" id="KW-0288">FMN</keyword>
<dbReference type="InterPro" id="IPR057725">
    <property type="entry name" value="Ams2-SPT21_N"/>
</dbReference>
<evidence type="ECO:0000256" key="1">
    <source>
        <dbReference type="ARBA" id="ARBA00022630"/>
    </source>
</evidence>
<dbReference type="InterPro" id="IPR004136">
    <property type="entry name" value="NMO"/>
</dbReference>
<dbReference type="STRING" id="1283841.A0A084QJG3"/>
<dbReference type="GO" id="GO:0008270">
    <property type="term" value="F:zinc ion binding"/>
    <property type="evidence" value="ECO:0007669"/>
    <property type="project" value="InterPro"/>
</dbReference>
<keyword evidence="3" id="KW-0560">Oxidoreductase</keyword>
<protein>
    <recommendedName>
        <fullName evidence="5">Ams2/SPT21 N-terminal domain-containing protein</fullName>
    </recommendedName>
</protein>
<dbReference type="PANTHER" id="PTHR39147">
    <property type="entry name" value="PROTEIN SPT21"/>
    <property type="match status" value="1"/>
</dbReference>
<dbReference type="PANTHER" id="PTHR39147:SF1">
    <property type="entry name" value="PROTEIN SPT21"/>
    <property type="match status" value="1"/>
</dbReference>
<dbReference type="HOGENOM" id="CLU_001743_2_0_1"/>
<feature type="compositionally biased region" description="Low complexity" evidence="4">
    <location>
        <begin position="187"/>
        <end position="219"/>
    </location>
</feature>
<feature type="region of interest" description="Disordered" evidence="4">
    <location>
        <begin position="986"/>
        <end position="1024"/>
    </location>
</feature>
<dbReference type="InParanoid" id="A0A084QJG3"/>
<proteinExistence type="predicted"/>
<evidence type="ECO:0000259" key="5">
    <source>
        <dbReference type="Pfam" id="PF25823"/>
    </source>
</evidence>
<dbReference type="SUPFAM" id="SSF51412">
    <property type="entry name" value="Inosine monophosphate dehydrogenase (IMPDH)"/>
    <property type="match status" value="1"/>
</dbReference>
<dbReference type="SUPFAM" id="SSF57716">
    <property type="entry name" value="Glucocorticoid receptor-like (DNA-binding domain)"/>
    <property type="match status" value="1"/>
</dbReference>
<evidence type="ECO:0000256" key="3">
    <source>
        <dbReference type="ARBA" id="ARBA00023002"/>
    </source>
</evidence>
<reference evidence="6 7" key="1">
    <citation type="journal article" date="2014" name="BMC Genomics">
        <title>Comparative genome sequencing reveals chemotype-specific gene clusters in the toxigenic black mold Stachybotrys.</title>
        <authorList>
            <person name="Semeiks J."/>
            <person name="Borek D."/>
            <person name="Otwinowski Z."/>
            <person name="Grishin N.V."/>
        </authorList>
    </citation>
    <scope>NUCLEOTIDE SEQUENCE [LARGE SCALE GENOMIC DNA]</scope>
    <source>
        <strain evidence="6 7">IBT 40285</strain>
    </source>
</reference>
<name>A0A084QJG3_STAC4</name>
<feature type="compositionally biased region" description="Low complexity" evidence="4">
    <location>
        <begin position="268"/>
        <end position="279"/>
    </location>
</feature>
<dbReference type="Gene3D" id="3.20.20.70">
    <property type="entry name" value="Aldolase class I"/>
    <property type="match status" value="1"/>
</dbReference>
<evidence type="ECO:0000256" key="4">
    <source>
        <dbReference type="SAM" id="MobiDB-lite"/>
    </source>
</evidence>
<dbReference type="InterPro" id="IPR013088">
    <property type="entry name" value="Znf_NHR/GATA"/>
</dbReference>
<dbReference type="Gene3D" id="3.30.50.10">
    <property type="entry name" value="Erythroid Transcription Factor GATA-1, subunit A"/>
    <property type="match status" value="1"/>
</dbReference>
<feature type="region of interest" description="Disordered" evidence="4">
    <location>
        <begin position="799"/>
        <end position="872"/>
    </location>
</feature>
<dbReference type="OMA" id="FCIGEND"/>
<feature type="compositionally biased region" description="Polar residues" evidence="4">
    <location>
        <begin position="238"/>
        <end position="257"/>
    </location>
</feature>
<keyword evidence="1" id="KW-0285">Flavoprotein</keyword>
<accession>A0A084QJG3</accession>
<feature type="compositionally biased region" description="Polar residues" evidence="4">
    <location>
        <begin position="1232"/>
        <end position="1241"/>
    </location>
</feature>
<dbReference type="EMBL" id="KL660700">
    <property type="protein sequence ID" value="KFA64098.1"/>
    <property type="molecule type" value="Genomic_DNA"/>
</dbReference>
<organism evidence="6 7">
    <name type="scientific">Stachybotrys chlorohalonatus (strain IBT 40285)</name>
    <dbReference type="NCBI Taxonomy" id="1283841"/>
    <lineage>
        <taxon>Eukaryota</taxon>
        <taxon>Fungi</taxon>
        <taxon>Dikarya</taxon>
        <taxon>Ascomycota</taxon>
        <taxon>Pezizomycotina</taxon>
        <taxon>Sordariomycetes</taxon>
        <taxon>Hypocreomycetidae</taxon>
        <taxon>Hypocreales</taxon>
        <taxon>Stachybotryaceae</taxon>
        <taxon>Stachybotrys</taxon>
    </lineage>
</organism>
<feature type="region of interest" description="Disordered" evidence="4">
    <location>
        <begin position="619"/>
        <end position="774"/>
    </location>
</feature>
<feature type="compositionally biased region" description="Basic and acidic residues" evidence="4">
    <location>
        <begin position="987"/>
        <end position="997"/>
    </location>
</feature>
<feature type="region of interest" description="Disordered" evidence="4">
    <location>
        <begin position="1030"/>
        <end position="1049"/>
    </location>
</feature>
<feature type="compositionally biased region" description="Basic residues" evidence="4">
    <location>
        <begin position="332"/>
        <end position="348"/>
    </location>
</feature>
<evidence type="ECO:0000313" key="6">
    <source>
        <dbReference type="EMBL" id="KFA64098.1"/>
    </source>
</evidence>
<feature type="region of interest" description="Disordered" evidence="4">
    <location>
        <begin position="178"/>
        <end position="376"/>
    </location>
</feature>
<feature type="compositionally biased region" description="Low complexity" evidence="4">
    <location>
        <begin position="1217"/>
        <end position="1229"/>
    </location>
</feature>
<dbReference type="CDD" id="cd04730">
    <property type="entry name" value="NPD_like"/>
    <property type="match status" value="1"/>
</dbReference>